<gene>
    <name evidence="2" type="ORF">KUV31_07350</name>
</gene>
<dbReference type="Pfam" id="PF03938">
    <property type="entry name" value="OmpH"/>
    <property type="match status" value="1"/>
</dbReference>
<name>A0A9Q3S1D4_9SPHN</name>
<dbReference type="Gene3D" id="3.30.910.20">
    <property type="entry name" value="Skp domain"/>
    <property type="match status" value="1"/>
</dbReference>
<dbReference type="RefSeq" id="WP_222405072.1">
    <property type="nucleotide sequence ID" value="NZ_JAHVKP010000001.1"/>
</dbReference>
<dbReference type="InterPro" id="IPR005632">
    <property type="entry name" value="Chaperone_Skp"/>
</dbReference>
<dbReference type="SMART" id="SM00935">
    <property type="entry name" value="OmpH"/>
    <property type="match status" value="1"/>
</dbReference>
<dbReference type="GO" id="GO:0051082">
    <property type="term" value="F:unfolded protein binding"/>
    <property type="evidence" value="ECO:0007669"/>
    <property type="project" value="InterPro"/>
</dbReference>
<evidence type="ECO:0000313" key="2">
    <source>
        <dbReference type="EMBL" id="MBY6218157.1"/>
    </source>
</evidence>
<dbReference type="AlphaFoldDB" id="A0A9Q3S1D4"/>
<organism evidence="2 3">
    <name type="scientific">Qipengyuania aquimaris</name>
    <dbReference type="NCBI Taxonomy" id="255984"/>
    <lineage>
        <taxon>Bacteria</taxon>
        <taxon>Pseudomonadati</taxon>
        <taxon>Pseudomonadota</taxon>
        <taxon>Alphaproteobacteria</taxon>
        <taxon>Sphingomonadales</taxon>
        <taxon>Erythrobacteraceae</taxon>
        <taxon>Qipengyuania</taxon>
    </lineage>
</organism>
<reference evidence="2" key="1">
    <citation type="submission" date="2021-06" db="EMBL/GenBank/DDBJ databases">
        <title>50 bacteria genomes isolated from Dapeng, Shenzhen, China.</title>
        <authorList>
            <person name="Zheng W."/>
            <person name="Yu S."/>
            <person name="Huang Y."/>
        </authorList>
    </citation>
    <scope>NUCLEOTIDE SEQUENCE</scope>
    <source>
        <strain evidence="2">DP4N28-2</strain>
    </source>
</reference>
<accession>A0A9Q3S1D4</accession>
<keyword evidence="1" id="KW-0732">Signal</keyword>
<feature type="signal peptide" evidence="1">
    <location>
        <begin position="1"/>
        <end position="25"/>
    </location>
</feature>
<dbReference type="PROSITE" id="PS00018">
    <property type="entry name" value="EF_HAND_1"/>
    <property type="match status" value="1"/>
</dbReference>
<dbReference type="SUPFAM" id="SSF111384">
    <property type="entry name" value="OmpH-like"/>
    <property type="match status" value="1"/>
</dbReference>
<dbReference type="InterPro" id="IPR018247">
    <property type="entry name" value="EF_Hand_1_Ca_BS"/>
</dbReference>
<protein>
    <submittedName>
        <fullName evidence="2">OmpH family outer membrane protein</fullName>
    </submittedName>
</protein>
<dbReference type="EMBL" id="JAHVKP010000001">
    <property type="protein sequence ID" value="MBY6218157.1"/>
    <property type="molecule type" value="Genomic_DNA"/>
</dbReference>
<feature type="chain" id="PRO_5040461628" evidence="1">
    <location>
        <begin position="26"/>
        <end position="228"/>
    </location>
</feature>
<dbReference type="Proteomes" id="UP000824927">
    <property type="component" value="Unassembled WGS sequence"/>
</dbReference>
<sequence length="228" mass="24513">MKLFKQTLAAASLMGAAIAATPAAAQVSGNIAVANAPATIAFSNSLNTAFQQVNTTYASQITQLQQKSQQRQTLVQPFDTDGDGQLNQTEMQAYQAAPQAQQVQTLDQELAQLSNQVDAARVYAVEQVLQQYATALQSVITQNNIVAVLSPDATIWSNPTANINQKVLDAMNAAPTTVQVTPPQGWQPSQQSVGAYQQVQQIRLIAARQQQAAQQQQQQQQPAQPTGR</sequence>
<proteinExistence type="predicted"/>
<comment type="caution">
    <text evidence="2">The sequence shown here is derived from an EMBL/GenBank/DDBJ whole genome shotgun (WGS) entry which is preliminary data.</text>
</comment>
<dbReference type="InterPro" id="IPR024930">
    <property type="entry name" value="Skp_dom_sf"/>
</dbReference>
<evidence type="ECO:0000313" key="3">
    <source>
        <dbReference type="Proteomes" id="UP000824927"/>
    </source>
</evidence>
<evidence type="ECO:0000256" key="1">
    <source>
        <dbReference type="SAM" id="SignalP"/>
    </source>
</evidence>